<evidence type="ECO:0000256" key="5">
    <source>
        <dbReference type="ARBA" id="ARBA00023040"/>
    </source>
</evidence>
<evidence type="ECO:0000256" key="2">
    <source>
        <dbReference type="ARBA" id="ARBA00022475"/>
    </source>
</evidence>
<keyword evidence="4 11" id="KW-1133">Transmembrane helix</keyword>
<feature type="transmembrane region" description="Helical" evidence="11">
    <location>
        <begin position="158"/>
        <end position="180"/>
    </location>
</feature>
<protein>
    <submittedName>
        <fullName evidence="13">Melanocortin receptor 5</fullName>
    </submittedName>
</protein>
<dbReference type="Gene3D" id="1.20.1070.10">
    <property type="entry name" value="Rhodopsin 7-helix transmembrane proteins"/>
    <property type="match status" value="1"/>
</dbReference>
<evidence type="ECO:0000313" key="13">
    <source>
        <dbReference type="EMBL" id="EKC33961.1"/>
    </source>
</evidence>
<feature type="domain" description="G-protein coupled receptors family 1 profile" evidence="12">
    <location>
        <begin position="1"/>
        <end position="178"/>
    </location>
</feature>
<feature type="transmembrane region" description="Helical" evidence="11">
    <location>
        <begin position="68"/>
        <end position="87"/>
    </location>
</feature>
<keyword evidence="2" id="KW-1003">Cell membrane</keyword>
<evidence type="ECO:0000256" key="3">
    <source>
        <dbReference type="ARBA" id="ARBA00022692"/>
    </source>
</evidence>
<keyword evidence="9" id="KW-0807">Transducer</keyword>
<evidence type="ECO:0000256" key="1">
    <source>
        <dbReference type="ARBA" id="ARBA00004651"/>
    </source>
</evidence>
<evidence type="ECO:0000256" key="10">
    <source>
        <dbReference type="SAM" id="MobiDB-lite"/>
    </source>
</evidence>
<feature type="transmembrane region" description="Helical" evidence="11">
    <location>
        <begin position="37"/>
        <end position="56"/>
    </location>
</feature>
<evidence type="ECO:0000256" key="11">
    <source>
        <dbReference type="SAM" id="Phobius"/>
    </source>
</evidence>
<evidence type="ECO:0000256" key="8">
    <source>
        <dbReference type="ARBA" id="ARBA00023180"/>
    </source>
</evidence>
<keyword evidence="7 13" id="KW-0675">Receptor</keyword>
<feature type="compositionally biased region" description="Basic and acidic residues" evidence="10">
    <location>
        <begin position="213"/>
        <end position="231"/>
    </location>
</feature>
<dbReference type="EMBL" id="JH816631">
    <property type="protein sequence ID" value="EKC33961.1"/>
    <property type="molecule type" value="Genomic_DNA"/>
</dbReference>
<dbReference type="CDD" id="cd00637">
    <property type="entry name" value="7tm_classA_rhodopsin-like"/>
    <property type="match status" value="1"/>
</dbReference>
<organism evidence="13">
    <name type="scientific">Magallana gigas</name>
    <name type="common">Pacific oyster</name>
    <name type="synonym">Crassostrea gigas</name>
    <dbReference type="NCBI Taxonomy" id="29159"/>
    <lineage>
        <taxon>Eukaryota</taxon>
        <taxon>Metazoa</taxon>
        <taxon>Spiralia</taxon>
        <taxon>Lophotrochozoa</taxon>
        <taxon>Mollusca</taxon>
        <taxon>Bivalvia</taxon>
        <taxon>Autobranchia</taxon>
        <taxon>Pteriomorphia</taxon>
        <taxon>Ostreida</taxon>
        <taxon>Ostreoidea</taxon>
        <taxon>Ostreidae</taxon>
        <taxon>Magallana</taxon>
    </lineage>
</organism>
<dbReference type="GO" id="GO:0005886">
    <property type="term" value="C:plasma membrane"/>
    <property type="evidence" value="ECO:0007669"/>
    <property type="project" value="UniProtKB-SubCell"/>
</dbReference>
<dbReference type="AlphaFoldDB" id="K1RID1"/>
<feature type="transmembrane region" description="Helical" evidence="11">
    <location>
        <begin position="118"/>
        <end position="138"/>
    </location>
</feature>
<dbReference type="PROSITE" id="PS50262">
    <property type="entry name" value="G_PROTEIN_RECEP_F1_2"/>
    <property type="match status" value="1"/>
</dbReference>
<dbReference type="SUPFAM" id="SSF81321">
    <property type="entry name" value="Family A G protein-coupled receptor-like"/>
    <property type="match status" value="1"/>
</dbReference>
<comment type="subcellular location">
    <subcellularLocation>
        <location evidence="1">Cell membrane</location>
        <topology evidence="1">Multi-pass membrane protein</topology>
    </subcellularLocation>
</comment>
<feature type="region of interest" description="Disordered" evidence="10">
    <location>
        <begin position="205"/>
        <end position="231"/>
    </location>
</feature>
<reference evidence="13" key="1">
    <citation type="journal article" date="2012" name="Nature">
        <title>The oyster genome reveals stress adaptation and complexity of shell formation.</title>
        <authorList>
            <person name="Zhang G."/>
            <person name="Fang X."/>
            <person name="Guo X."/>
            <person name="Li L."/>
            <person name="Luo R."/>
            <person name="Xu F."/>
            <person name="Yang P."/>
            <person name="Zhang L."/>
            <person name="Wang X."/>
            <person name="Qi H."/>
            <person name="Xiong Z."/>
            <person name="Que H."/>
            <person name="Xie Y."/>
            <person name="Holland P.W."/>
            <person name="Paps J."/>
            <person name="Zhu Y."/>
            <person name="Wu F."/>
            <person name="Chen Y."/>
            <person name="Wang J."/>
            <person name="Peng C."/>
            <person name="Meng J."/>
            <person name="Yang L."/>
            <person name="Liu J."/>
            <person name="Wen B."/>
            <person name="Zhang N."/>
            <person name="Huang Z."/>
            <person name="Zhu Q."/>
            <person name="Feng Y."/>
            <person name="Mount A."/>
            <person name="Hedgecock D."/>
            <person name="Xu Z."/>
            <person name="Liu Y."/>
            <person name="Domazet-Loso T."/>
            <person name="Du Y."/>
            <person name="Sun X."/>
            <person name="Zhang S."/>
            <person name="Liu B."/>
            <person name="Cheng P."/>
            <person name="Jiang X."/>
            <person name="Li J."/>
            <person name="Fan D."/>
            <person name="Wang W."/>
            <person name="Fu W."/>
            <person name="Wang T."/>
            <person name="Wang B."/>
            <person name="Zhang J."/>
            <person name="Peng Z."/>
            <person name="Li Y."/>
            <person name="Li N."/>
            <person name="Wang J."/>
            <person name="Chen M."/>
            <person name="He Y."/>
            <person name="Tan F."/>
            <person name="Song X."/>
            <person name="Zheng Q."/>
            <person name="Huang R."/>
            <person name="Yang H."/>
            <person name="Du X."/>
            <person name="Chen L."/>
            <person name="Yang M."/>
            <person name="Gaffney P.M."/>
            <person name="Wang S."/>
            <person name="Luo L."/>
            <person name="She Z."/>
            <person name="Ming Y."/>
            <person name="Huang W."/>
            <person name="Zhang S."/>
            <person name="Huang B."/>
            <person name="Zhang Y."/>
            <person name="Qu T."/>
            <person name="Ni P."/>
            <person name="Miao G."/>
            <person name="Wang J."/>
            <person name="Wang Q."/>
            <person name="Steinberg C.E."/>
            <person name="Wang H."/>
            <person name="Li N."/>
            <person name="Qian L."/>
            <person name="Zhang G."/>
            <person name="Li Y."/>
            <person name="Yang H."/>
            <person name="Liu X."/>
            <person name="Wang J."/>
            <person name="Yin Y."/>
            <person name="Wang J."/>
        </authorList>
    </citation>
    <scope>NUCLEOTIDE SEQUENCE [LARGE SCALE GENOMIC DNA]</scope>
    <source>
        <strain evidence="13">05x7-T-G4-1.051#20</strain>
    </source>
</reference>
<evidence type="ECO:0000256" key="9">
    <source>
        <dbReference type="ARBA" id="ARBA00023224"/>
    </source>
</evidence>
<dbReference type="Pfam" id="PF00001">
    <property type="entry name" value="7tm_1"/>
    <property type="match status" value="1"/>
</dbReference>
<keyword evidence="8" id="KW-0325">Glycoprotein</keyword>
<dbReference type="InterPro" id="IPR017452">
    <property type="entry name" value="GPCR_Rhodpsn_7TM"/>
</dbReference>
<dbReference type="InParanoid" id="K1RID1"/>
<name>K1RID1_MAGGI</name>
<evidence type="ECO:0000256" key="7">
    <source>
        <dbReference type="ARBA" id="ARBA00023170"/>
    </source>
</evidence>
<dbReference type="PANTHER" id="PTHR24246:SF27">
    <property type="entry name" value="ADENOSINE RECEPTOR, ISOFORM A"/>
    <property type="match status" value="1"/>
</dbReference>
<dbReference type="GO" id="GO:0004930">
    <property type="term" value="F:G protein-coupled receptor activity"/>
    <property type="evidence" value="ECO:0007669"/>
    <property type="project" value="UniProtKB-KW"/>
</dbReference>
<gene>
    <name evidence="13" type="ORF">CGI_10021032</name>
</gene>
<proteinExistence type="predicted"/>
<evidence type="ECO:0000259" key="12">
    <source>
        <dbReference type="PROSITE" id="PS50262"/>
    </source>
</evidence>
<evidence type="ECO:0000256" key="4">
    <source>
        <dbReference type="ARBA" id="ARBA00022989"/>
    </source>
</evidence>
<evidence type="ECO:0000256" key="6">
    <source>
        <dbReference type="ARBA" id="ARBA00023136"/>
    </source>
</evidence>
<sequence>MLLLSLLHTAGLSIDRFISVRLPNVYNIRVTSRISTLVCLCIWTVMITYHILLIFFSTNAPMSGQFDMKSYVVFISVYIVCLLIYLTSSKSIISCARDHLKRIKANAPLQEQQKSNTFRLSIVITTASGFLYILYLPAEIYVTLTFFDPFGEMKVTRFFMAIAYPLLTIESLLNPLLYVLRFKETRQMIKRVFCQSITLFEGNTGSNTSSTGTHKESKECSSDTTERKPEQ</sequence>
<dbReference type="PANTHER" id="PTHR24246">
    <property type="entry name" value="OLFACTORY RECEPTOR AND ADENOSINE RECEPTOR"/>
    <property type="match status" value="1"/>
</dbReference>
<keyword evidence="3 11" id="KW-0812">Transmembrane</keyword>
<dbReference type="HOGENOM" id="CLU_1200861_0_0_1"/>
<keyword evidence="5" id="KW-0297">G-protein coupled receptor</keyword>
<dbReference type="InterPro" id="IPR000276">
    <property type="entry name" value="GPCR_Rhodpsn"/>
</dbReference>
<keyword evidence="6 11" id="KW-0472">Membrane</keyword>
<accession>K1RID1</accession>